<dbReference type="PANTHER" id="PTHR44520">
    <property type="entry name" value="RESPONSE REGULATOR RCP1-RELATED"/>
    <property type="match status" value="1"/>
</dbReference>
<reference evidence="3 4" key="1">
    <citation type="submission" date="2021-04" db="EMBL/GenBank/DDBJ databases">
        <authorList>
            <person name="Rodrigo-Torres L."/>
            <person name="Arahal R. D."/>
            <person name="Lucena T."/>
        </authorList>
    </citation>
    <scope>NUCLEOTIDE SEQUENCE [LARGE SCALE GENOMIC DNA]</scope>
    <source>
        <strain evidence="3 4">CECT 9623</strain>
    </source>
</reference>
<dbReference type="PROSITE" id="PS50110">
    <property type="entry name" value="RESPONSE_REGULATORY"/>
    <property type="match status" value="2"/>
</dbReference>
<accession>A0ABN7RH68</accession>
<dbReference type="PANTHER" id="PTHR44520:SF2">
    <property type="entry name" value="RESPONSE REGULATOR RCP1"/>
    <property type="match status" value="1"/>
</dbReference>
<dbReference type="SMART" id="SM00448">
    <property type="entry name" value="REC"/>
    <property type="match status" value="2"/>
</dbReference>
<dbReference type="Proteomes" id="UP000679725">
    <property type="component" value="Unassembled WGS sequence"/>
</dbReference>
<dbReference type="EMBL" id="CAJRAU010000006">
    <property type="protein sequence ID" value="CAG5072381.1"/>
    <property type="molecule type" value="Genomic_DNA"/>
</dbReference>
<feature type="modified residue" description="4-aspartylphosphate" evidence="1">
    <location>
        <position position="58"/>
    </location>
</feature>
<dbReference type="InterPro" id="IPR001789">
    <property type="entry name" value="Sig_transdc_resp-reg_receiver"/>
</dbReference>
<feature type="domain" description="Response regulatory" evidence="2">
    <location>
        <begin position="148"/>
        <end position="276"/>
    </location>
</feature>
<protein>
    <submittedName>
        <fullName evidence="3">Regulator of RpoS</fullName>
    </submittedName>
</protein>
<organism evidence="3 4">
    <name type="scientific">Dyadobacter linearis</name>
    <dbReference type="NCBI Taxonomy" id="2823330"/>
    <lineage>
        <taxon>Bacteria</taxon>
        <taxon>Pseudomonadati</taxon>
        <taxon>Bacteroidota</taxon>
        <taxon>Cytophagia</taxon>
        <taxon>Cytophagales</taxon>
        <taxon>Spirosomataceae</taxon>
        <taxon>Dyadobacter</taxon>
    </lineage>
</organism>
<sequence>MKTIYLADDDEDDRMLIREAIERVIHDVRILEVSDGESLLAMINSQKGSADSELILMDMNMPRLNGLEALSVLKADTDTQHIPVLMMSTTSSQELVRKAYEEGINAYIVKPVSSAEFTHLAQSIDVCFLHSNLHIQDTFDKPNLKDTSILVIEDNKDHLLLIRADIRQSMPDVQVITMSEEAKVLDFFRTELPRMPQKPHLVLLDLYFPSREAGIDLLQRVREILIMHKLLSIPLIVFSYSDDPRDIHASYQNNANGYMVKGVDIADWESDFKSLHNFWWNTVSLPK</sequence>
<feature type="modified residue" description="4-aspartylphosphate" evidence="1">
    <location>
        <position position="205"/>
    </location>
</feature>
<keyword evidence="1" id="KW-0597">Phosphoprotein</keyword>
<evidence type="ECO:0000259" key="2">
    <source>
        <dbReference type="PROSITE" id="PS50110"/>
    </source>
</evidence>
<dbReference type="Pfam" id="PF00072">
    <property type="entry name" value="Response_reg"/>
    <property type="match status" value="2"/>
</dbReference>
<name>A0ABN7RH68_9BACT</name>
<proteinExistence type="predicted"/>
<evidence type="ECO:0000313" key="3">
    <source>
        <dbReference type="EMBL" id="CAG5072381.1"/>
    </source>
</evidence>
<keyword evidence="4" id="KW-1185">Reference proteome</keyword>
<evidence type="ECO:0000313" key="4">
    <source>
        <dbReference type="Proteomes" id="UP000679725"/>
    </source>
</evidence>
<dbReference type="InterPro" id="IPR052893">
    <property type="entry name" value="TCS_response_regulator"/>
</dbReference>
<dbReference type="CDD" id="cd17557">
    <property type="entry name" value="REC_Rcp-like"/>
    <property type="match status" value="1"/>
</dbReference>
<feature type="domain" description="Response regulatory" evidence="2">
    <location>
        <begin position="3"/>
        <end position="125"/>
    </location>
</feature>
<dbReference type="Gene3D" id="3.40.50.2300">
    <property type="match status" value="2"/>
</dbReference>
<evidence type="ECO:0000256" key="1">
    <source>
        <dbReference type="PROSITE-ProRule" id="PRU00169"/>
    </source>
</evidence>
<dbReference type="InterPro" id="IPR011006">
    <property type="entry name" value="CheY-like_superfamily"/>
</dbReference>
<dbReference type="SUPFAM" id="SSF52172">
    <property type="entry name" value="CheY-like"/>
    <property type="match status" value="2"/>
</dbReference>
<gene>
    <name evidence="3" type="primary">rssB_9</name>
    <name evidence="3" type="ORF">DYBT9623_04135</name>
</gene>
<dbReference type="RefSeq" id="WP_215235422.1">
    <property type="nucleotide sequence ID" value="NZ_CAJRAU010000006.1"/>
</dbReference>
<comment type="caution">
    <text evidence="3">The sequence shown here is derived from an EMBL/GenBank/DDBJ whole genome shotgun (WGS) entry which is preliminary data.</text>
</comment>